<evidence type="ECO:0000313" key="4">
    <source>
        <dbReference type="Proteomes" id="UP001163105"/>
    </source>
</evidence>
<gene>
    <name evidence="3" type="ORF">O9K51_08790</name>
</gene>
<feature type="coiled-coil region" evidence="1">
    <location>
        <begin position="333"/>
        <end position="360"/>
    </location>
</feature>
<feature type="compositionally biased region" description="Polar residues" evidence="2">
    <location>
        <begin position="168"/>
        <end position="177"/>
    </location>
</feature>
<protein>
    <submittedName>
        <fullName evidence="3">5-oxoprolinase (ATP-hydrolyzing)</fullName>
    </submittedName>
</protein>
<feature type="compositionally biased region" description="Basic residues" evidence="2">
    <location>
        <begin position="147"/>
        <end position="159"/>
    </location>
</feature>
<dbReference type="EMBL" id="JAQHRD010000008">
    <property type="protein sequence ID" value="KAJ6438199.1"/>
    <property type="molecule type" value="Genomic_DNA"/>
</dbReference>
<evidence type="ECO:0000256" key="1">
    <source>
        <dbReference type="SAM" id="Coils"/>
    </source>
</evidence>
<evidence type="ECO:0000256" key="2">
    <source>
        <dbReference type="SAM" id="MobiDB-lite"/>
    </source>
</evidence>
<accession>A0AB34FHP1</accession>
<name>A0AB34FHP1_9HYPO</name>
<evidence type="ECO:0000313" key="3">
    <source>
        <dbReference type="EMBL" id="KAJ6438199.1"/>
    </source>
</evidence>
<organism evidence="3 4">
    <name type="scientific">Purpureocillium lavendulum</name>
    <dbReference type="NCBI Taxonomy" id="1247861"/>
    <lineage>
        <taxon>Eukaryota</taxon>
        <taxon>Fungi</taxon>
        <taxon>Dikarya</taxon>
        <taxon>Ascomycota</taxon>
        <taxon>Pezizomycotina</taxon>
        <taxon>Sordariomycetes</taxon>
        <taxon>Hypocreomycetidae</taxon>
        <taxon>Hypocreales</taxon>
        <taxon>Ophiocordycipitaceae</taxon>
        <taxon>Purpureocillium</taxon>
    </lineage>
</organism>
<sequence>MALTAVADPYEIGVLKDETIHSKTYCARRTGAGAGAGAGATHEGDVEARVFDLQDCTQAQRRYRARCIKRLAARTVFRTTFEGQHVVIIRTGPLQQFDDDDADDVQRPSHGVDKCECGHARQQLKSRGHDEKQPAAKTAYQQESQRLRQRDRRRRARQRKRDEGAADQETTAATTRSGADPPPSTQWWPAGDTDFDETTYLMLQMLYIASCCGPEDLAALPEEARRVIGDYTEASPERVVLDDEDDLEEFLALKAREIAYLNRQMAKLAPALEACQEQAERVLLREAELVSSGTDSGLVPTDEAAQAQAELAKAILGRCDVLTSAQVLLPGLVAAAKETRADVRAQLARLREDIGDEEDIWTLKTRVDNYASWLGHLLPSSEAYAQLYSKYEAARRALGRRASRFS</sequence>
<keyword evidence="1" id="KW-0175">Coiled coil</keyword>
<feature type="region of interest" description="Disordered" evidence="2">
    <location>
        <begin position="119"/>
        <end position="191"/>
    </location>
</feature>
<proteinExistence type="predicted"/>
<dbReference type="AlphaFoldDB" id="A0AB34FHP1"/>
<comment type="caution">
    <text evidence="3">The sequence shown here is derived from an EMBL/GenBank/DDBJ whole genome shotgun (WGS) entry which is preliminary data.</text>
</comment>
<reference evidence="3" key="1">
    <citation type="submission" date="2023-01" db="EMBL/GenBank/DDBJ databases">
        <title>The growth and conidiation of Purpureocillium lavendulum are regulated by nitrogen source and histone H3K14 acetylation.</title>
        <authorList>
            <person name="Tang P."/>
            <person name="Han J."/>
            <person name="Zhang C."/>
            <person name="Tang P."/>
            <person name="Qi F."/>
            <person name="Zhang K."/>
            <person name="Liang L."/>
        </authorList>
    </citation>
    <scope>NUCLEOTIDE SEQUENCE</scope>
    <source>
        <strain evidence="3">YMF1.00683</strain>
    </source>
</reference>
<dbReference type="Proteomes" id="UP001163105">
    <property type="component" value="Unassembled WGS sequence"/>
</dbReference>
<keyword evidence="4" id="KW-1185">Reference proteome</keyword>